<protein>
    <recommendedName>
        <fullName evidence="8">C3H1-type domain-containing protein</fullName>
    </recommendedName>
</protein>
<feature type="compositionally biased region" description="Basic and acidic residues" evidence="3">
    <location>
        <begin position="1113"/>
        <end position="1137"/>
    </location>
</feature>
<feature type="compositionally biased region" description="Basic and acidic residues" evidence="3">
    <location>
        <begin position="1220"/>
        <end position="1272"/>
    </location>
</feature>
<sequence>MSQSEDVIVLGSQGAQLSSSSDIDDALPRVVNGGEASTSTSDDVTDAMDQRGDTAVDVALAKLPLAVRARLVSAARSSPRSSHRELIEEWAETTKLEVALVQQIFASFAPKARASADAARDSVARIAAEDDTQPSAEEEYAPGAADVEMDDGDRMGVSSSFPPQPPLEEGVPYPGITQDLSVAVVCGDINGVLELKRGYKKLQERVKLPSGESVTPSKFESDAGRGSAKKWRLSLRVLLPNGKRGETVGEWIDRHGAHPKGLVIGGEKDEKATMKESKAPTRSAFEIQLDALLDAQGEIEIRSTAKFVRLMRETTKSQERALLLQVIRGTKSKTVLRTLGQSEEVQGLNVLQDWMEDAKRKFQSTLLVSVLRTLKMIPVNLESLTRTTIGAKLSKLKSYAVPVGEKEHGNTEMNTKVVLLSKSVKNTWKEQITAPHAYAKPQPQAVPVAKHDAMPVAPTPSASKAVELKDDDLFGGAKKTAPTKTTVVKMVTKITTERKVAAPSVAVNTKKPSVSVNDLLKKSTKVTVPVTKEPPKEPAKDDKKEDESGKKRKRKSVTWASDDKLEQVRVFEKDAKRPKEVAFPDPVRDGDGTDAESRRALEMRDKEVEAERKAAAKQHQRRMDEMRATVSWRPPRRIPPTAEAITPGSESEEFERMLRVEAEKPSVKYKNSKAIPDSPAEAPNEDDQLDLDNTPAFFMEFQEEELPQQVSSEMRSPVPAPPPNPMVGGPLPANIDFAALSSLIASVQQGAGAPPAPFVPPAAPYRHQPPPPPTHYAPQQPYQPGLVQPPQVLAKQATVGGAPVPVQNAFNHNGKTYRGVCAFFNTPRGCSWGDKCGYLHEAPGKDFILSFGTSASGAREKTSREMKVSDVKAIYGKFVREGKLTVESKDGTRVMVRGAPEECARVMRTLTTLKSQPLEARKKYLRALERCGKCVGKCEASERKEAERREKAAERAAREAEKNAVKEAASAEKKRKREVEEFEKNVANANKLDRELESLEEKKSKVESTKAEIAALKIEIEGERDTLQREKEEIVRRRRELQDERRLLEHQAGEVAAQREKLETDRNLTEMEGRKLEDEIEQNTRRRAQIETEIADVRDLARTLTLERERLARVKSMHKDEHERAQRAVDEEMDRRAQRARANAFNMSPSTFYGKKPKKAVVLDDDDSDDDDDDDDSNKENEAAANAAAAAAERHRRLERLRQAELERQRREKLAREELARKQEEAHRKKEAKKQEQMAAKAQRERQRLEEENFKHQRERAKQQADMRDKARATSVPTASRAMWDSHLQALENLKIRSAGSVGESDIPWPPAHNIAFFTPSDGFIEKKKKVMKATLSWHPDKFQQKYGSLLKEEETPKILARVAALSSQFIELRQVLNDQYYR</sequence>
<feature type="domain" description="TFIIS N-terminal" evidence="6">
    <location>
        <begin position="349"/>
        <end position="435"/>
    </location>
</feature>
<feature type="region of interest" description="Disordered" evidence="3">
    <location>
        <begin position="1052"/>
        <end position="1084"/>
    </location>
</feature>
<dbReference type="PROSITE" id="PS50864">
    <property type="entry name" value="SAND"/>
    <property type="match status" value="1"/>
</dbReference>
<accession>A0A1Y5IAJ7</accession>
<dbReference type="Gene3D" id="1.20.930.10">
    <property type="entry name" value="Conserved domain common to transcription factors TFIIS, elongin A, CRSP70"/>
    <property type="match status" value="1"/>
</dbReference>
<feature type="compositionally biased region" description="Acidic residues" evidence="3">
    <location>
        <begin position="129"/>
        <end position="140"/>
    </location>
</feature>
<dbReference type="PANTHER" id="PTHR23159:SF31">
    <property type="entry name" value="CENTROSOME-ASSOCIATED PROTEIN CEP250 ISOFORM X1"/>
    <property type="match status" value="1"/>
</dbReference>
<evidence type="ECO:0000259" key="5">
    <source>
        <dbReference type="PROSITE" id="PS50864"/>
    </source>
</evidence>
<dbReference type="PROSITE" id="PS51319">
    <property type="entry name" value="TFIIS_N"/>
    <property type="match status" value="1"/>
</dbReference>
<dbReference type="InterPro" id="IPR010919">
    <property type="entry name" value="SAND-like_dom_sf"/>
</dbReference>
<dbReference type="InterPro" id="IPR000571">
    <property type="entry name" value="Znf_CCCH"/>
</dbReference>
<feature type="compositionally biased region" description="Basic and acidic residues" evidence="3">
    <location>
        <begin position="654"/>
        <end position="666"/>
    </location>
</feature>
<dbReference type="InterPro" id="IPR000770">
    <property type="entry name" value="SAND_dom"/>
</dbReference>
<dbReference type="PANTHER" id="PTHR23159">
    <property type="entry name" value="CENTROSOMAL PROTEIN 2"/>
    <property type="match status" value="1"/>
</dbReference>
<feature type="region of interest" description="Disordered" evidence="3">
    <location>
        <begin position="1113"/>
        <end position="1196"/>
    </location>
</feature>
<evidence type="ECO:0000259" key="6">
    <source>
        <dbReference type="PROSITE" id="PS51319"/>
    </source>
</evidence>
<dbReference type="PROSITE" id="PS50103">
    <property type="entry name" value="ZF_C3H1"/>
    <property type="match status" value="1"/>
</dbReference>
<evidence type="ECO:0000256" key="2">
    <source>
        <dbReference type="PROSITE-ProRule" id="PRU00723"/>
    </source>
</evidence>
<evidence type="ECO:0000256" key="3">
    <source>
        <dbReference type="SAM" id="MobiDB-lite"/>
    </source>
</evidence>
<dbReference type="SUPFAM" id="SSF47676">
    <property type="entry name" value="Conserved domain common to transcription factors TFIIS, elongin A, CRSP70"/>
    <property type="match status" value="1"/>
</dbReference>
<evidence type="ECO:0000313" key="7">
    <source>
        <dbReference type="EMBL" id="OUS46608.1"/>
    </source>
</evidence>
<keyword evidence="2" id="KW-0862">Zinc</keyword>
<dbReference type="EMBL" id="KZ155782">
    <property type="protein sequence ID" value="OUS46608.1"/>
    <property type="molecule type" value="Genomic_DNA"/>
</dbReference>
<dbReference type="InterPro" id="IPR017923">
    <property type="entry name" value="TFIIS_N"/>
</dbReference>
<feature type="region of interest" description="Disordered" evidence="3">
    <location>
        <begin position="750"/>
        <end position="785"/>
    </location>
</feature>
<evidence type="ECO:0000259" key="4">
    <source>
        <dbReference type="PROSITE" id="PS50103"/>
    </source>
</evidence>
<gene>
    <name evidence="7" type="ORF">BE221DRAFT_145609</name>
</gene>
<dbReference type="Proteomes" id="UP000195557">
    <property type="component" value="Unassembled WGS sequence"/>
</dbReference>
<proteinExistence type="predicted"/>
<evidence type="ECO:0008006" key="8">
    <source>
        <dbReference type="Google" id="ProtNLM"/>
    </source>
</evidence>
<dbReference type="Gene3D" id="3.10.390.10">
    <property type="entry name" value="SAND domain-like"/>
    <property type="match status" value="1"/>
</dbReference>
<feature type="region of interest" description="Disordered" evidence="3">
    <location>
        <begin position="525"/>
        <end position="691"/>
    </location>
</feature>
<evidence type="ECO:0000256" key="1">
    <source>
        <dbReference type="PROSITE-ProRule" id="PRU00649"/>
    </source>
</evidence>
<feature type="zinc finger region" description="C3H1-type" evidence="2">
    <location>
        <begin position="815"/>
        <end position="843"/>
    </location>
</feature>
<feature type="region of interest" description="Disordered" evidence="3">
    <location>
        <begin position="949"/>
        <end position="979"/>
    </location>
</feature>
<feature type="domain" description="SAND" evidence="5">
    <location>
        <begin position="168"/>
        <end position="237"/>
    </location>
</feature>
<feature type="domain" description="C3H1-type" evidence="4">
    <location>
        <begin position="815"/>
        <end position="843"/>
    </location>
</feature>
<dbReference type="GO" id="GO:0008270">
    <property type="term" value="F:zinc ion binding"/>
    <property type="evidence" value="ECO:0007669"/>
    <property type="project" value="UniProtKB-KW"/>
</dbReference>
<feature type="compositionally biased region" description="Basic and acidic residues" evidence="3">
    <location>
        <begin position="561"/>
        <end position="614"/>
    </location>
</feature>
<keyword evidence="2" id="KW-0863">Zinc-finger</keyword>
<organism evidence="7">
    <name type="scientific">Ostreococcus tauri</name>
    <name type="common">Marine green alga</name>
    <dbReference type="NCBI Taxonomy" id="70448"/>
    <lineage>
        <taxon>Eukaryota</taxon>
        <taxon>Viridiplantae</taxon>
        <taxon>Chlorophyta</taxon>
        <taxon>Mamiellophyceae</taxon>
        <taxon>Mamiellales</taxon>
        <taxon>Bathycoccaceae</taxon>
        <taxon>Ostreococcus</taxon>
    </lineage>
</organism>
<reference evidence="7" key="1">
    <citation type="submission" date="2017-04" db="EMBL/GenBank/DDBJ databases">
        <title>Population genomics of picophytoplankton unveils novel chromosome hypervariability.</title>
        <authorList>
            <consortium name="DOE Joint Genome Institute"/>
            <person name="Blanc-Mathieu R."/>
            <person name="Krasovec M."/>
            <person name="Hebrard M."/>
            <person name="Yau S."/>
            <person name="Desgranges E."/>
            <person name="Martin J."/>
            <person name="Schackwitz W."/>
            <person name="Kuo A."/>
            <person name="Salin G."/>
            <person name="Donnadieu C."/>
            <person name="Desdevises Y."/>
            <person name="Sanchez-Ferandin S."/>
            <person name="Moreau H."/>
            <person name="Rivals E."/>
            <person name="Grigoriev I.V."/>
            <person name="Grimsley N."/>
            <person name="Eyre-Walker A."/>
            <person name="Piganeau G."/>
        </authorList>
    </citation>
    <scope>NUCLEOTIDE SEQUENCE [LARGE SCALE GENOMIC DNA]</scope>
    <source>
        <strain evidence="7">RCC 1115</strain>
    </source>
</reference>
<comment type="subcellular location">
    <subcellularLocation>
        <location evidence="1">Nucleus</location>
    </subcellularLocation>
</comment>
<feature type="region of interest" description="Disordered" evidence="3">
    <location>
        <begin position="1"/>
        <end position="47"/>
    </location>
</feature>
<keyword evidence="1" id="KW-0539">Nucleus</keyword>
<keyword evidence="2" id="KW-0479">Metal-binding</keyword>
<dbReference type="InterPro" id="IPR035441">
    <property type="entry name" value="TFIIS/LEDGF_dom_sf"/>
</dbReference>
<name>A0A1Y5IAJ7_OSTTA</name>
<feature type="compositionally biased region" description="Acidic residues" evidence="3">
    <location>
        <begin position="1163"/>
        <end position="1177"/>
    </location>
</feature>
<dbReference type="GO" id="GO:0003677">
    <property type="term" value="F:DNA binding"/>
    <property type="evidence" value="ECO:0007669"/>
    <property type="project" value="InterPro"/>
</dbReference>
<dbReference type="SUPFAM" id="SSF63763">
    <property type="entry name" value="SAND domain-like"/>
    <property type="match status" value="1"/>
</dbReference>
<dbReference type="GO" id="GO:0005634">
    <property type="term" value="C:nucleus"/>
    <property type="evidence" value="ECO:0007669"/>
    <property type="project" value="UniProtKB-SubCell"/>
</dbReference>
<feature type="region of interest" description="Disordered" evidence="3">
    <location>
        <begin position="128"/>
        <end position="168"/>
    </location>
</feature>
<feature type="compositionally biased region" description="Pro residues" evidence="3">
    <location>
        <begin position="754"/>
        <end position="775"/>
    </location>
</feature>
<feature type="compositionally biased region" description="Low complexity" evidence="3">
    <location>
        <begin position="10"/>
        <end position="21"/>
    </location>
</feature>
<feature type="compositionally biased region" description="Basic and acidic residues" evidence="3">
    <location>
        <begin position="533"/>
        <end position="549"/>
    </location>
</feature>
<feature type="region of interest" description="Disordered" evidence="3">
    <location>
        <begin position="1220"/>
        <end position="1279"/>
    </location>
</feature>